<comment type="caution">
    <text evidence="2">The sequence shown here is derived from an EMBL/GenBank/DDBJ whole genome shotgun (WGS) entry which is preliminary data.</text>
</comment>
<reference evidence="2 3" key="1">
    <citation type="submission" date="2015-12" db="EMBL/GenBank/DDBJ databases">
        <title>The genome of Folsomia candida.</title>
        <authorList>
            <person name="Faddeeva A."/>
            <person name="Derks M.F."/>
            <person name="Anvar Y."/>
            <person name="Smit S."/>
            <person name="Van Straalen N."/>
            <person name="Roelofs D."/>
        </authorList>
    </citation>
    <scope>NUCLEOTIDE SEQUENCE [LARGE SCALE GENOMIC DNA]</scope>
    <source>
        <strain evidence="2 3">VU population</strain>
        <tissue evidence="2">Whole body</tissue>
    </source>
</reference>
<feature type="compositionally biased region" description="Gly residues" evidence="1">
    <location>
        <begin position="151"/>
        <end position="164"/>
    </location>
</feature>
<dbReference type="AlphaFoldDB" id="A0A226E6T7"/>
<keyword evidence="3" id="KW-1185">Reference proteome</keyword>
<dbReference type="Proteomes" id="UP000198287">
    <property type="component" value="Unassembled WGS sequence"/>
</dbReference>
<evidence type="ECO:0000313" key="3">
    <source>
        <dbReference type="Proteomes" id="UP000198287"/>
    </source>
</evidence>
<feature type="region of interest" description="Disordered" evidence="1">
    <location>
        <begin position="147"/>
        <end position="167"/>
    </location>
</feature>
<protein>
    <submittedName>
        <fullName evidence="2">Uncharacterized protein</fullName>
    </submittedName>
</protein>
<evidence type="ECO:0000256" key="1">
    <source>
        <dbReference type="SAM" id="MobiDB-lite"/>
    </source>
</evidence>
<name>A0A226E6T7_FOLCA</name>
<dbReference type="EMBL" id="LNIX01000006">
    <property type="protein sequence ID" value="OXA53313.1"/>
    <property type="molecule type" value="Genomic_DNA"/>
</dbReference>
<feature type="region of interest" description="Disordered" evidence="1">
    <location>
        <begin position="71"/>
        <end position="119"/>
    </location>
</feature>
<feature type="compositionally biased region" description="Low complexity" evidence="1">
    <location>
        <begin position="71"/>
        <end position="88"/>
    </location>
</feature>
<accession>A0A226E6T7</accession>
<organism evidence="2 3">
    <name type="scientific">Folsomia candida</name>
    <name type="common">Springtail</name>
    <dbReference type="NCBI Taxonomy" id="158441"/>
    <lineage>
        <taxon>Eukaryota</taxon>
        <taxon>Metazoa</taxon>
        <taxon>Ecdysozoa</taxon>
        <taxon>Arthropoda</taxon>
        <taxon>Hexapoda</taxon>
        <taxon>Collembola</taxon>
        <taxon>Entomobryomorpha</taxon>
        <taxon>Isotomoidea</taxon>
        <taxon>Isotomidae</taxon>
        <taxon>Proisotominae</taxon>
        <taxon>Folsomia</taxon>
    </lineage>
</organism>
<proteinExistence type="predicted"/>
<gene>
    <name evidence="2" type="ORF">Fcan01_12398</name>
</gene>
<sequence length="188" mass="20155">MATGAETVKNVGRSLSVSSSLTTSFRSSDFWLLGLPGDMNTYGLSLASLDSHYFHVSPDFLLLPPRLSVQPASATTQASPPPTTTHHPNYLHSADGRHTSNLESSLMPRHRSPKSNQLRDEVYARGDLDGNGSEGNDVDVVPVALGTKKGSFGGNKESGGGGGLTHLRQLSRTGHWTDTKRLINFAQE</sequence>
<evidence type="ECO:0000313" key="2">
    <source>
        <dbReference type="EMBL" id="OXA53313.1"/>
    </source>
</evidence>